<feature type="transmembrane region" description="Helical" evidence="1">
    <location>
        <begin position="242"/>
        <end position="266"/>
    </location>
</feature>
<dbReference type="EMBL" id="KN649956">
    <property type="protein sequence ID" value="KHN32830.1"/>
    <property type="molecule type" value="Genomic_DNA"/>
</dbReference>
<dbReference type="Proteomes" id="UP000053555">
    <property type="component" value="Unassembled WGS sequence"/>
</dbReference>
<evidence type="ECO:0000256" key="1">
    <source>
        <dbReference type="SAM" id="Phobius"/>
    </source>
</evidence>
<keyword evidence="1" id="KW-1133">Transmembrane helix</keyword>
<organism evidence="2">
    <name type="scientific">Glycine soja</name>
    <name type="common">Wild soybean</name>
    <dbReference type="NCBI Taxonomy" id="3848"/>
    <lineage>
        <taxon>Eukaryota</taxon>
        <taxon>Viridiplantae</taxon>
        <taxon>Streptophyta</taxon>
        <taxon>Embryophyta</taxon>
        <taxon>Tracheophyta</taxon>
        <taxon>Spermatophyta</taxon>
        <taxon>Magnoliopsida</taxon>
        <taxon>eudicotyledons</taxon>
        <taxon>Gunneridae</taxon>
        <taxon>Pentapetalae</taxon>
        <taxon>rosids</taxon>
        <taxon>fabids</taxon>
        <taxon>Fabales</taxon>
        <taxon>Fabaceae</taxon>
        <taxon>Papilionoideae</taxon>
        <taxon>50 kb inversion clade</taxon>
        <taxon>NPAAA clade</taxon>
        <taxon>indigoferoid/millettioid clade</taxon>
        <taxon>Phaseoleae</taxon>
        <taxon>Glycine</taxon>
        <taxon>Glycine subgen. Soja</taxon>
    </lineage>
</organism>
<dbReference type="PANTHER" id="PTHR31170:SF23">
    <property type="match status" value="1"/>
</dbReference>
<keyword evidence="1" id="KW-0812">Transmembrane</keyword>
<keyword evidence="1" id="KW-0472">Membrane</keyword>
<dbReference type="AlphaFoldDB" id="A0A0B2RHX4"/>
<proteinExistence type="predicted"/>
<dbReference type="PANTHER" id="PTHR31170">
    <property type="entry name" value="BNAC04G53230D PROTEIN"/>
    <property type="match status" value="1"/>
</dbReference>
<gene>
    <name evidence="2" type="ORF">glysoja_024189</name>
</gene>
<dbReference type="Pfam" id="PF03140">
    <property type="entry name" value="DUF247"/>
    <property type="match status" value="1"/>
</dbReference>
<reference evidence="2" key="1">
    <citation type="submission" date="2014-07" db="EMBL/GenBank/DDBJ databases">
        <title>Identification of a novel salt tolerance gene in wild soybean by whole-genome sequencing.</title>
        <authorList>
            <person name="Lam H.-M."/>
            <person name="Qi X."/>
            <person name="Li M.-W."/>
            <person name="Liu X."/>
            <person name="Xie M."/>
            <person name="Ni M."/>
            <person name="Xu X."/>
        </authorList>
    </citation>
    <scope>NUCLEOTIDE SEQUENCE [LARGE SCALE GENOMIC DNA]</scope>
    <source>
        <tissue evidence="2">Root</tissue>
    </source>
</reference>
<accession>A0A0B2RHX4</accession>
<evidence type="ECO:0000313" key="2">
    <source>
        <dbReference type="EMBL" id="KHN32830.1"/>
    </source>
</evidence>
<feature type="non-terminal residue" evidence="2">
    <location>
        <position position="1"/>
    </location>
</feature>
<protein>
    <submittedName>
        <fullName evidence="2">UPF0481 protein</fullName>
    </submittedName>
</protein>
<name>A0A0B2RHX4_GLYSO</name>
<dbReference type="InterPro" id="IPR004158">
    <property type="entry name" value="DUF247_pln"/>
</dbReference>
<sequence>IRRDLRLLENQLPFFVLEQLYNLAGMNQEFPSFLQISFNYLKYVGYRTSCPTESPKHFTDLTRTSIISSSKFVLRAQEACKERKHVHSASQLREAGLKFKVSPNENECLLDLTYSSEGVLTMPMLNIGDDTEMFFRNIVAFEHCHLSDHTNIITQYQKILDFLINTEKDVNILVEKKIIVNTMDDANKVPTMVNNLDSNLIVPRFNSHYDSLCNSLNDFYENPRNKYKAIFIHEYFNTPWKIASTVAAIVLLLLTLIQTICSIISLF</sequence>